<evidence type="ECO:0000313" key="4">
    <source>
        <dbReference type="EMBL" id="RLP76456.1"/>
    </source>
</evidence>
<dbReference type="PANTHER" id="PTHR30328">
    <property type="entry name" value="TRANSCRIPTIONAL REPRESSOR"/>
    <property type="match status" value="1"/>
</dbReference>
<feature type="DNA-binding region" description="H-T-H motif" evidence="2">
    <location>
        <begin position="29"/>
        <end position="48"/>
    </location>
</feature>
<name>A0A3L7A7U9_9MICO</name>
<feature type="domain" description="HTH tetR-type" evidence="3">
    <location>
        <begin position="6"/>
        <end position="66"/>
    </location>
</feature>
<keyword evidence="1 2" id="KW-0238">DNA-binding</keyword>
<dbReference type="Pfam" id="PF17926">
    <property type="entry name" value="TetR_C_21"/>
    <property type="match status" value="1"/>
</dbReference>
<dbReference type="Pfam" id="PF00440">
    <property type="entry name" value="TetR_N"/>
    <property type="match status" value="1"/>
</dbReference>
<dbReference type="RefSeq" id="WP_121648036.1">
    <property type="nucleotide sequence ID" value="NZ_RCUX01000004.1"/>
</dbReference>
<dbReference type="PANTHER" id="PTHR30328:SF54">
    <property type="entry name" value="HTH-TYPE TRANSCRIPTIONAL REPRESSOR SCO4008"/>
    <property type="match status" value="1"/>
</dbReference>
<dbReference type="PROSITE" id="PS50977">
    <property type="entry name" value="HTH_TETR_2"/>
    <property type="match status" value="1"/>
</dbReference>
<dbReference type="Proteomes" id="UP000272503">
    <property type="component" value="Unassembled WGS sequence"/>
</dbReference>
<gene>
    <name evidence="4" type="ORF">D9V32_06240</name>
</gene>
<evidence type="ECO:0000313" key="5">
    <source>
        <dbReference type="Proteomes" id="UP000272503"/>
    </source>
</evidence>
<protein>
    <submittedName>
        <fullName evidence="4">TetR/AcrR family transcriptional regulator</fullName>
    </submittedName>
</protein>
<dbReference type="GO" id="GO:0006355">
    <property type="term" value="P:regulation of DNA-templated transcription"/>
    <property type="evidence" value="ECO:0007669"/>
    <property type="project" value="UniProtKB-ARBA"/>
</dbReference>
<evidence type="ECO:0000256" key="1">
    <source>
        <dbReference type="ARBA" id="ARBA00023125"/>
    </source>
</evidence>
<proteinExistence type="predicted"/>
<dbReference type="GO" id="GO:0003677">
    <property type="term" value="F:DNA binding"/>
    <property type="evidence" value="ECO:0007669"/>
    <property type="project" value="UniProtKB-UniRule"/>
</dbReference>
<sequence length="187" mass="20170">MQRDAEATQARLLAAARAEFAEHGIAGARIDRIAAQAKSNKAQIYHYFGSKDQLFEAVFAQIGREVVEGVPINVDDLPAYAAALALGNDAHPEIMRLATWQRLERGGQPLLGVALESNRAKIAAIAKAQADGLISTRHSAEVTLALVIHMSGFWATMQPELNSIVGPQSPEERGEVVRQAVADLLRP</sequence>
<dbReference type="InterPro" id="IPR050109">
    <property type="entry name" value="HTH-type_TetR-like_transc_reg"/>
</dbReference>
<dbReference type="PRINTS" id="PR00455">
    <property type="entry name" value="HTHTETR"/>
</dbReference>
<dbReference type="Gene3D" id="1.10.357.10">
    <property type="entry name" value="Tetracycline Repressor, domain 2"/>
    <property type="match status" value="1"/>
</dbReference>
<dbReference type="EMBL" id="RCUX01000004">
    <property type="protein sequence ID" value="RLP76456.1"/>
    <property type="molecule type" value="Genomic_DNA"/>
</dbReference>
<comment type="caution">
    <text evidence="4">The sequence shown here is derived from an EMBL/GenBank/DDBJ whole genome shotgun (WGS) entry which is preliminary data.</text>
</comment>
<dbReference type="InterPro" id="IPR001647">
    <property type="entry name" value="HTH_TetR"/>
</dbReference>
<evidence type="ECO:0000256" key="2">
    <source>
        <dbReference type="PROSITE-ProRule" id="PRU00335"/>
    </source>
</evidence>
<dbReference type="OrthoDB" id="4726108at2"/>
<dbReference type="SUPFAM" id="SSF48498">
    <property type="entry name" value="Tetracyclin repressor-like, C-terminal domain"/>
    <property type="match status" value="1"/>
</dbReference>
<accession>A0A3L7A7U9</accession>
<organism evidence="4 5">
    <name type="scientific">Mycetocola tolaasinivorans</name>
    <dbReference type="NCBI Taxonomy" id="76635"/>
    <lineage>
        <taxon>Bacteria</taxon>
        <taxon>Bacillati</taxon>
        <taxon>Actinomycetota</taxon>
        <taxon>Actinomycetes</taxon>
        <taxon>Micrococcales</taxon>
        <taxon>Microbacteriaceae</taxon>
        <taxon>Mycetocola</taxon>
    </lineage>
</organism>
<dbReference type="InterPro" id="IPR009057">
    <property type="entry name" value="Homeodomain-like_sf"/>
</dbReference>
<dbReference type="SUPFAM" id="SSF46689">
    <property type="entry name" value="Homeodomain-like"/>
    <property type="match status" value="1"/>
</dbReference>
<dbReference type="AlphaFoldDB" id="A0A3L7A7U9"/>
<reference evidence="4 5" key="1">
    <citation type="submission" date="2018-10" db="EMBL/GenBank/DDBJ databases">
        <authorList>
            <person name="Li J."/>
        </authorList>
    </citation>
    <scope>NUCLEOTIDE SEQUENCE [LARGE SCALE GENOMIC DNA]</scope>
    <source>
        <strain evidence="4 5">IF 016277</strain>
    </source>
</reference>
<evidence type="ECO:0000259" key="3">
    <source>
        <dbReference type="PROSITE" id="PS50977"/>
    </source>
</evidence>
<keyword evidence="5" id="KW-1185">Reference proteome</keyword>
<dbReference type="InterPro" id="IPR041467">
    <property type="entry name" value="Sco4008_C"/>
</dbReference>
<dbReference type="InterPro" id="IPR036271">
    <property type="entry name" value="Tet_transcr_reg_TetR-rel_C_sf"/>
</dbReference>